<evidence type="ECO:0000256" key="2">
    <source>
        <dbReference type="SAM" id="MobiDB-lite"/>
    </source>
</evidence>
<proteinExistence type="inferred from homology"/>
<name>A0A7G3ZLA8_9SACH</name>
<feature type="region of interest" description="Disordered" evidence="2">
    <location>
        <begin position="386"/>
        <end position="421"/>
    </location>
</feature>
<comment type="similarity">
    <text evidence="1">Belongs to the TEL2 family.</text>
</comment>
<dbReference type="KEGG" id="tgb:HG536_0G01530"/>
<dbReference type="GO" id="GO:0051879">
    <property type="term" value="F:Hsp90 protein binding"/>
    <property type="evidence" value="ECO:0007669"/>
    <property type="project" value="TreeGrafter"/>
</dbReference>
<evidence type="ECO:0000313" key="5">
    <source>
        <dbReference type="Proteomes" id="UP000515788"/>
    </source>
</evidence>
<evidence type="ECO:0000313" key="4">
    <source>
        <dbReference type="EMBL" id="QLL34294.1"/>
    </source>
</evidence>
<feature type="domain" description="Telomere length regulation protein conserved" evidence="3">
    <location>
        <begin position="427"/>
        <end position="539"/>
    </location>
</feature>
<dbReference type="OrthoDB" id="10258062at2759"/>
<dbReference type="RefSeq" id="XP_037140968.1">
    <property type="nucleotide sequence ID" value="XM_037285072.1"/>
</dbReference>
<dbReference type="AlphaFoldDB" id="A0A7G3ZLA8"/>
<evidence type="ECO:0000256" key="1">
    <source>
        <dbReference type="ARBA" id="ARBA00006133"/>
    </source>
</evidence>
<dbReference type="PANTHER" id="PTHR15830">
    <property type="entry name" value="TELOMERE LENGTH REGULATION PROTEIN TEL2 FAMILY MEMBER"/>
    <property type="match status" value="1"/>
</dbReference>
<keyword evidence="5" id="KW-1185">Reference proteome</keyword>
<gene>
    <name evidence="4" type="ORF">HG536_0G01530</name>
</gene>
<dbReference type="InterPro" id="IPR038528">
    <property type="entry name" value="TEL2_C_sf"/>
</dbReference>
<evidence type="ECO:0000259" key="3">
    <source>
        <dbReference type="Pfam" id="PF10193"/>
    </source>
</evidence>
<dbReference type="GeneID" id="59327535"/>
<dbReference type="EMBL" id="CP059252">
    <property type="protein sequence ID" value="QLL34294.1"/>
    <property type="molecule type" value="Genomic_DNA"/>
</dbReference>
<dbReference type="GO" id="GO:0005829">
    <property type="term" value="C:cytosol"/>
    <property type="evidence" value="ECO:0007669"/>
    <property type="project" value="TreeGrafter"/>
</dbReference>
<organism evidence="4 5">
    <name type="scientific">Torulaspora globosa</name>
    <dbReference type="NCBI Taxonomy" id="48254"/>
    <lineage>
        <taxon>Eukaryota</taxon>
        <taxon>Fungi</taxon>
        <taxon>Dikarya</taxon>
        <taxon>Ascomycota</taxon>
        <taxon>Saccharomycotina</taxon>
        <taxon>Saccharomycetes</taxon>
        <taxon>Saccharomycetales</taxon>
        <taxon>Saccharomycetaceae</taxon>
        <taxon>Torulaspora</taxon>
    </lineage>
</organism>
<accession>A0A7G3ZLA8</accession>
<reference evidence="4 5" key="1">
    <citation type="submission" date="2020-06" db="EMBL/GenBank/DDBJ databases">
        <title>The yeast mating-type switching endonuclease HO is a domesticated member of an unorthodox homing genetic element family.</title>
        <authorList>
            <person name="Coughlan A.Y."/>
            <person name="Lombardi L."/>
            <person name="Braun-Galleani S."/>
            <person name="Martos A.R."/>
            <person name="Galeote V."/>
            <person name="Bigey F."/>
            <person name="Dequin S."/>
            <person name="Byrne K.P."/>
            <person name="Wolfe K.H."/>
        </authorList>
    </citation>
    <scope>NUCLEOTIDE SEQUENCE [LARGE SCALE GENOMIC DNA]</scope>
    <source>
        <strain evidence="4 5">CBS764</strain>
    </source>
</reference>
<dbReference type="Proteomes" id="UP000515788">
    <property type="component" value="Chromosome 7"/>
</dbReference>
<dbReference type="InterPro" id="IPR051970">
    <property type="entry name" value="TEL2_Regulation"/>
</dbReference>
<dbReference type="InterPro" id="IPR019337">
    <property type="entry name" value="Telomere_length_regulation_dom"/>
</dbReference>
<dbReference type="GO" id="GO:0051083">
    <property type="term" value="P:'de novo' cotranslational protein folding"/>
    <property type="evidence" value="ECO:0007669"/>
    <property type="project" value="TreeGrafter"/>
</dbReference>
<dbReference type="Pfam" id="PF10193">
    <property type="entry name" value="Telomere_reg-2"/>
    <property type="match status" value="1"/>
</dbReference>
<protein>
    <recommendedName>
        <fullName evidence="3">Telomere length regulation protein conserved domain-containing protein</fullName>
    </recommendedName>
</protein>
<dbReference type="GO" id="GO:0042162">
    <property type="term" value="F:telomeric DNA binding"/>
    <property type="evidence" value="ECO:0007669"/>
    <property type="project" value="TreeGrafter"/>
</dbReference>
<sequence length="678" mass="77584">MGNSDIALLENSPNASVFHTVLKSLNERDELLSLVEILPIIKKVVPIYPSLRQESRKILLNLLSRNFNFIAQLVSFTSSLPEKQAEKRIYKSLIVKLIVENNQCLLNYLKQCATNKILYNDMKALLFGSKLFNCISTEMDITDYLRLLREHWRYALTSTSQQELMQRGNQLGELLITMLTLHPVLTRVIMAEEFLLTTTEFFKSLKIIVHNSTPLNRQKLLKNLIYPYLDVHATRHNCQSVYSILRELAIGDSVDGYYILRLNSPVLQECTVRLLSSNSSARLLRLLLQMFAKIDIASDEKVCEILVMVLKYSCNSDLKSRIGTDTKFLDGVTARLMHKDHVVRERTMFVAKVVSNGDVKYDSDFVIDIPDLKLSDDNLTIDFSSLSTSATDPPNMSRPSTQPPVDNSFSVDSDDDDSDYDEKGREIVFLKDLVMEFARLENKRGISPLSLLKLTVKLVRQKKDFPSEVSYYSTGLLSSIACLNNNLDEPHFEQGRINALVSMLVVTPDKATELMRIFFTSELSLQQKISILSSFGLSARELRGFDDESIAKPQYDFPTSRLPWDKPENASIDDHQLAYGQDLSMQKVVWKSKKLTTSYKKEPMKNRFRRYAGLFFYPLAQAWLDGINLGTFDELFKSHYLMTLHIIYRCADPVHDYDRITELMKEVLADASQQGIKI</sequence>
<feature type="compositionally biased region" description="Polar residues" evidence="2">
    <location>
        <begin position="386"/>
        <end position="405"/>
    </location>
</feature>
<dbReference type="PANTHER" id="PTHR15830:SF10">
    <property type="entry name" value="TELOMERE LENGTH REGULATION PROTEIN TEL2 HOMOLOG"/>
    <property type="match status" value="1"/>
</dbReference>
<dbReference type="Gene3D" id="1.25.40.720">
    <property type="entry name" value="Telomere length regulation protein 2, C-terminal domain"/>
    <property type="match status" value="2"/>
</dbReference>